<protein>
    <submittedName>
        <fullName evidence="3">Uncharacterized protein</fullName>
    </submittedName>
</protein>
<evidence type="ECO:0000256" key="1">
    <source>
        <dbReference type="SAM" id="Coils"/>
    </source>
</evidence>
<feature type="compositionally biased region" description="Polar residues" evidence="2">
    <location>
        <begin position="236"/>
        <end position="252"/>
    </location>
</feature>
<sequence>MTSNCQICQKECIFKRRPNAKEGTFGTSFDRFQTFLCKECANISTTEADALTIQNRNIIFFCASCKSGIAEKDSIIKVLENLTKKQKLEIINRDMIHEKKDLDDRHIIETLNEDIEQLQYDLKLKENHIKRLERGSQILTDEAEAVEESYHQKTSQLSQTIEDLRAKLSKTDKVKLDIEKMTRSHKNELQNKTQQINELIKQNHALIERINSLEKQNNELELSVDTLKQNATCFANNQTLPPHRNSNSTQNVPLPESTIAANGCGDKKKKTYTLR</sequence>
<evidence type="ECO:0000313" key="4">
    <source>
        <dbReference type="Proteomes" id="UP001152799"/>
    </source>
</evidence>
<dbReference type="Proteomes" id="UP001152799">
    <property type="component" value="Chromosome 3"/>
</dbReference>
<proteinExistence type="predicted"/>
<feature type="region of interest" description="Disordered" evidence="2">
    <location>
        <begin position="236"/>
        <end position="275"/>
    </location>
</feature>
<keyword evidence="4" id="KW-1185">Reference proteome</keyword>
<feature type="coiled-coil region" evidence="1">
    <location>
        <begin position="108"/>
        <end position="149"/>
    </location>
</feature>
<evidence type="ECO:0000256" key="2">
    <source>
        <dbReference type="SAM" id="MobiDB-lite"/>
    </source>
</evidence>
<gene>
    <name evidence="3" type="ORF">CEUTPL_LOCUS7487</name>
</gene>
<feature type="coiled-coil region" evidence="1">
    <location>
        <begin position="182"/>
        <end position="230"/>
    </location>
</feature>
<evidence type="ECO:0000313" key="3">
    <source>
        <dbReference type="EMBL" id="CAG9766916.1"/>
    </source>
</evidence>
<dbReference type="EMBL" id="OU892279">
    <property type="protein sequence ID" value="CAG9766916.1"/>
    <property type="molecule type" value="Genomic_DNA"/>
</dbReference>
<dbReference type="AlphaFoldDB" id="A0A9N9MNR4"/>
<reference evidence="3" key="1">
    <citation type="submission" date="2022-01" db="EMBL/GenBank/DDBJ databases">
        <authorList>
            <person name="King R."/>
        </authorList>
    </citation>
    <scope>NUCLEOTIDE SEQUENCE</scope>
</reference>
<organism evidence="3 4">
    <name type="scientific">Ceutorhynchus assimilis</name>
    <name type="common">cabbage seed weevil</name>
    <dbReference type="NCBI Taxonomy" id="467358"/>
    <lineage>
        <taxon>Eukaryota</taxon>
        <taxon>Metazoa</taxon>
        <taxon>Ecdysozoa</taxon>
        <taxon>Arthropoda</taxon>
        <taxon>Hexapoda</taxon>
        <taxon>Insecta</taxon>
        <taxon>Pterygota</taxon>
        <taxon>Neoptera</taxon>
        <taxon>Endopterygota</taxon>
        <taxon>Coleoptera</taxon>
        <taxon>Polyphaga</taxon>
        <taxon>Cucujiformia</taxon>
        <taxon>Curculionidae</taxon>
        <taxon>Ceutorhynchinae</taxon>
        <taxon>Ceutorhynchus</taxon>
    </lineage>
</organism>
<accession>A0A9N9MNR4</accession>
<keyword evidence="1" id="KW-0175">Coiled coil</keyword>
<name>A0A9N9MNR4_9CUCU</name>